<gene>
    <name evidence="2" type="ORF">GTP90_01055</name>
</gene>
<accession>A0A845GDT8</accession>
<sequence length="104" mass="11553">MKFGQTEIPGSLFKLARERMLRDPTFTPGDIRAHLTSAGLDMMVAMDAIRPNHWIIADRVMRACLDDMRNAGQVTQLKRGVWARSDSPGAAIEGESSPRDATRL</sequence>
<feature type="region of interest" description="Disordered" evidence="1">
    <location>
        <begin position="85"/>
        <end position="104"/>
    </location>
</feature>
<protein>
    <submittedName>
        <fullName evidence="2">Uncharacterized protein</fullName>
    </submittedName>
</protein>
<name>A0A845GDT8_9BURK</name>
<dbReference type="EMBL" id="WWCX01000001">
    <property type="protein sequence ID" value="MYM92444.1"/>
    <property type="molecule type" value="Genomic_DNA"/>
</dbReference>
<evidence type="ECO:0000256" key="1">
    <source>
        <dbReference type="SAM" id="MobiDB-lite"/>
    </source>
</evidence>
<dbReference type="AlphaFoldDB" id="A0A845GDT8"/>
<organism evidence="2 3">
    <name type="scientific">Duganella vulcania</name>
    <dbReference type="NCBI Taxonomy" id="2692166"/>
    <lineage>
        <taxon>Bacteria</taxon>
        <taxon>Pseudomonadati</taxon>
        <taxon>Pseudomonadota</taxon>
        <taxon>Betaproteobacteria</taxon>
        <taxon>Burkholderiales</taxon>
        <taxon>Oxalobacteraceae</taxon>
        <taxon>Telluria group</taxon>
        <taxon>Duganella</taxon>
    </lineage>
</organism>
<evidence type="ECO:0000313" key="3">
    <source>
        <dbReference type="Proteomes" id="UP000447355"/>
    </source>
</evidence>
<comment type="caution">
    <text evidence="2">The sequence shown here is derived from an EMBL/GenBank/DDBJ whole genome shotgun (WGS) entry which is preliminary data.</text>
</comment>
<reference evidence="2" key="1">
    <citation type="submission" date="2019-12" db="EMBL/GenBank/DDBJ databases">
        <title>Novel species isolated from a subtropical stream in China.</title>
        <authorList>
            <person name="Lu H."/>
        </authorList>
    </citation>
    <scope>NUCLEOTIDE SEQUENCE [LARGE SCALE GENOMIC DNA]</scope>
    <source>
        <strain evidence="2">FT81W</strain>
    </source>
</reference>
<dbReference type="RefSeq" id="WP_161081713.1">
    <property type="nucleotide sequence ID" value="NZ_WWCX01000001.1"/>
</dbReference>
<evidence type="ECO:0000313" key="2">
    <source>
        <dbReference type="EMBL" id="MYM92444.1"/>
    </source>
</evidence>
<proteinExistence type="predicted"/>
<dbReference type="Proteomes" id="UP000447355">
    <property type="component" value="Unassembled WGS sequence"/>
</dbReference>